<dbReference type="Pfam" id="PF00092">
    <property type="entry name" value="VWA"/>
    <property type="match status" value="1"/>
</dbReference>
<dbReference type="RefSeq" id="WP_068606455.1">
    <property type="nucleotide sequence ID" value="NZ_CP011388.1"/>
</dbReference>
<accession>A0A172TID1</accession>
<keyword evidence="5" id="KW-1185">Reference proteome</keyword>
<dbReference type="InterPro" id="IPR002909">
    <property type="entry name" value="IPT_dom"/>
</dbReference>
<dbReference type="KEGG" id="pswu:SY83_11030"/>
<keyword evidence="1 2" id="KW-0732">Signal</keyword>
<dbReference type="Proteomes" id="UP000076927">
    <property type="component" value="Chromosome"/>
</dbReference>
<evidence type="ECO:0000313" key="4">
    <source>
        <dbReference type="EMBL" id="ANE46716.1"/>
    </source>
</evidence>
<dbReference type="STRING" id="1178515.SY83_11030"/>
<dbReference type="SMART" id="SM00327">
    <property type="entry name" value="VWA"/>
    <property type="match status" value="1"/>
</dbReference>
<dbReference type="AlphaFoldDB" id="A0A172TID1"/>
<dbReference type="InterPro" id="IPR052387">
    <property type="entry name" value="Fibrocystin"/>
</dbReference>
<evidence type="ECO:0000256" key="1">
    <source>
        <dbReference type="ARBA" id="ARBA00022729"/>
    </source>
</evidence>
<dbReference type="Pfam" id="PF01833">
    <property type="entry name" value="TIG"/>
    <property type="match status" value="7"/>
</dbReference>
<dbReference type="PANTHER" id="PTHR46769:SF2">
    <property type="entry name" value="FIBROCYSTIN-L ISOFORM 2 PRECURSOR-RELATED"/>
    <property type="match status" value="1"/>
</dbReference>
<dbReference type="CDD" id="cd00603">
    <property type="entry name" value="IPT_PCSR"/>
    <property type="match status" value="1"/>
</dbReference>
<dbReference type="InterPro" id="IPR002035">
    <property type="entry name" value="VWF_A"/>
</dbReference>
<dbReference type="PANTHER" id="PTHR46769">
    <property type="entry name" value="POLYCYSTIC KIDNEY AND HEPATIC DISEASE 1 (AUTOSOMAL RECESSIVE)-LIKE 1"/>
    <property type="match status" value="1"/>
</dbReference>
<dbReference type="SUPFAM" id="SSF81296">
    <property type="entry name" value="E set domains"/>
    <property type="match status" value="7"/>
</dbReference>
<dbReference type="EMBL" id="CP011388">
    <property type="protein sequence ID" value="ANE46716.1"/>
    <property type="molecule type" value="Genomic_DNA"/>
</dbReference>
<dbReference type="CDD" id="cd00198">
    <property type="entry name" value="vWFA"/>
    <property type="match status" value="1"/>
</dbReference>
<gene>
    <name evidence="4" type="ORF">SY83_11030</name>
</gene>
<reference evidence="4 5" key="1">
    <citation type="submission" date="2015-01" db="EMBL/GenBank/DDBJ databases">
        <title>Paenibacillus swuensis/DY6/whole genome sequencing.</title>
        <authorList>
            <person name="Kim M.K."/>
            <person name="Srinivasan S."/>
            <person name="Lee J.-J."/>
        </authorList>
    </citation>
    <scope>NUCLEOTIDE SEQUENCE [LARGE SCALE GENOMIC DNA]</scope>
    <source>
        <strain evidence="4 5">DY6</strain>
    </source>
</reference>
<feature type="signal peptide" evidence="2">
    <location>
        <begin position="1"/>
        <end position="24"/>
    </location>
</feature>
<dbReference type="SMART" id="SM00429">
    <property type="entry name" value="IPT"/>
    <property type="match status" value="7"/>
</dbReference>
<dbReference type="CDD" id="cd00102">
    <property type="entry name" value="IPT"/>
    <property type="match status" value="6"/>
</dbReference>
<name>A0A172TID1_9BACL</name>
<dbReference type="SUPFAM" id="SSF53300">
    <property type="entry name" value="vWA-like"/>
    <property type="match status" value="1"/>
</dbReference>
<feature type="domain" description="VWFA" evidence="3">
    <location>
        <begin position="70"/>
        <end position="249"/>
    </location>
</feature>
<organism evidence="4 5">
    <name type="scientific">Paenibacillus swuensis</name>
    <dbReference type="NCBI Taxonomy" id="1178515"/>
    <lineage>
        <taxon>Bacteria</taxon>
        <taxon>Bacillati</taxon>
        <taxon>Bacillota</taxon>
        <taxon>Bacilli</taxon>
        <taxon>Bacillales</taxon>
        <taxon>Paenibacillaceae</taxon>
        <taxon>Paenibacillus</taxon>
    </lineage>
</organism>
<feature type="chain" id="PRO_5039316740" description="VWFA domain-containing protein" evidence="2">
    <location>
        <begin position="25"/>
        <end position="959"/>
    </location>
</feature>
<dbReference type="Gene3D" id="3.40.50.410">
    <property type="entry name" value="von Willebrand factor, type A domain"/>
    <property type="match status" value="1"/>
</dbReference>
<evidence type="ECO:0000259" key="3">
    <source>
        <dbReference type="PROSITE" id="PS50234"/>
    </source>
</evidence>
<dbReference type="OrthoDB" id="1656124at2"/>
<evidence type="ECO:0000313" key="5">
    <source>
        <dbReference type="Proteomes" id="UP000076927"/>
    </source>
</evidence>
<dbReference type="Gene3D" id="2.60.40.10">
    <property type="entry name" value="Immunoglobulins"/>
    <property type="match status" value="7"/>
</dbReference>
<proteinExistence type="predicted"/>
<dbReference type="PROSITE" id="PS50234">
    <property type="entry name" value="VWFA"/>
    <property type="match status" value="1"/>
</dbReference>
<dbReference type="InterPro" id="IPR036465">
    <property type="entry name" value="vWFA_dom_sf"/>
</dbReference>
<dbReference type="InterPro" id="IPR013783">
    <property type="entry name" value="Ig-like_fold"/>
</dbReference>
<protein>
    <recommendedName>
        <fullName evidence="3">VWFA domain-containing protein</fullName>
    </recommendedName>
</protein>
<sequence length="959" mass="101832">MRTTGKWFNVFLCFLFVLSTLSFSQQTEAAADYVNVNKSVNPTQITTEGEAEVTLQIQGTPPVNVIMPSDVILIIDRSGSMRGQKMSDAIKSAKEFVDLVDLTKHQVGIVDFSSDTKALPLTTDAVQLKSYINGLAANGSTATGDSIDKAMEMLANHRPEAQPVIVLMTDGDATVPTVNPYQYAKDKALLAKEAGIVFYTIALLDTNADPTTSGPNILLKEMATTSSHHHFVLGSVGLSDIYKAIVREIGMASAYNIVVSDLVAPEFEIVPDSYKDNIPQPTVVGNQLQWNFLELKNSLLTFKYKIRPKDKNKAGTYYTSDLTSKLEYNDYAGAKRMKFLPAVQLSVKFPAPVITSVEANEGAPEGGNTITLNGTNFRQGATVTFGGTRATSEQFVSSTEVKVVVPQGAQGSVEIKLTNPDNQIALSNYKYKATPVVTSIDPATGPFKGENLVAINGKYFMPGAKVTLGDKSAAIVLVHPSVIKVTAPQAAAAGPVNVTVENPDGSKVVVANGYTYEEEIIEKLEITAVSPNKGLVSGGDYVVIDGKKFVPSTKVYFGTTAVSVGTFFSETKIRVTAPAATTAGLVDITVENTDGRRAVLVGGYTYEPLPAAPAPQITRITPNTGESTGGTTVIVDGANFTTQSKVFFGSVEGVSVTYFSPTRLRAYAPAGTVGAVDIKVVNKDLQEAVVTGGYTYVAPAMAPAPTVTSLTPNSAPLNGGTIVLVYGTNFVSGAKVYYGSTQAQVNNVISTRITSVLPQTAAPGQVNVRVVNPDGQEFILTNGFTYTELLPTITATTPNKGPLEGGTFVIIDGTNFDRNIRVNFNGVNVPVTYFSDTRIRVTSPSSVVAGPVTFTLTNPTGSQVSGTFTYENPVLPSPVITRLNSTSGPLSGGSFLIIDGSNYTTSSKVYMNGVLVPNTFFSVNRLRITVPASATPGTVDIYVENADGQRSNVVTYTYL</sequence>
<dbReference type="PATRIC" id="fig|1178515.4.peg.2214"/>
<dbReference type="InterPro" id="IPR014756">
    <property type="entry name" value="Ig_E-set"/>
</dbReference>
<evidence type="ECO:0000256" key="2">
    <source>
        <dbReference type="SAM" id="SignalP"/>
    </source>
</evidence>